<protein>
    <recommendedName>
        <fullName evidence="3">citrate synthase (unknown stereospecificity)</fullName>
        <ecNumber evidence="3">2.3.3.16</ecNumber>
    </recommendedName>
</protein>
<dbReference type="Pfam" id="PF00285">
    <property type="entry name" value="Citrate_synt"/>
    <property type="match status" value="1"/>
</dbReference>
<evidence type="ECO:0000256" key="2">
    <source>
        <dbReference type="ARBA" id="ARBA00010566"/>
    </source>
</evidence>
<reference evidence="5" key="2">
    <citation type="journal article" date="2021" name="PeerJ">
        <title>Extensive microbial diversity within the chicken gut microbiome revealed by metagenomics and culture.</title>
        <authorList>
            <person name="Gilroy R."/>
            <person name="Ravi A."/>
            <person name="Getino M."/>
            <person name="Pursley I."/>
            <person name="Horton D.L."/>
            <person name="Alikhan N.F."/>
            <person name="Baker D."/>
            <person name="Gharbi K."/>
            <person name="Hall N."/>
            <person name="Watson M."/>
            <person name="Adriaenssens E.M."/>
            <person name="Foster-Nyarko E."/>
            <person name="Jarju S."/>
            <person name="Secka A."/>
            <person name="Antonio M."/>
            <person name="Oren A."/>
            <person name="Chaudhuri R.R."/>
            <person name="La Ragione R."/>
            <person name="Hildebrand F."/>
            <person name="Pallen M.J."/>
        </authorList>
    </citation>
    <scope>NUCLEOTIDE SEQUENCE</scope>
    <source>
        <strain evidence="5">B3-4054</strain>
    </source>
</reference>
<reference evidence="5" key="1">
    <citation type="submission" date="2020-10" db="EMBL/GenBank/DDBJ databases">
        <authorList>
            <person name="Gilroy R."/>
        </authorList>
    </citation>
    <scope>NUCLEOTIDE SEQUENCE</scope>
    <source>
        <strain evidence="5">B3-4054</strain>
    </source>
</reference>
<dbReference type="GO" id="GO:0006099">
    <property type="term" value="P:tricarboxylic acid cycle"/>
    <property type="evidence" value="ECO:0007669"/>
    <property type="project" value="TreeGrafter"/>
</dbReference>
<dbReference type="AlphaFoldDB" id="A0A9D9ERE6"/>
<accession>A0A9D9ERE6</accession>
<dbReference type="GO" id="GO:0036440">
    <property type="term" value="F:citrate synthase activity"/>
    <property type="evidence" value="ECO:0007669"/>
    <property type="project" value="UniProtKB-EC"/>
</dbReference>
<sequence length="481" mass="53947">MKKSSIRLATQGGIQYTGGIPLRCARKGGCVENVYPPLVESLARLVEEHDVIDPALYTKYDVKRGLRDSSGKGVLVGLTQIGNVLGYEIQDGKPVAVPGKLVYRGYDVEDIIADVEESEMFGFEQVVYLLLFGELPNASQLAEFDAILGENRELPHNFVEDMILKSPSPNLMNKLAHSVISSYVYDPDAENPSIVNNLYQSIQLIARFPAMVAYGYQAKRRHYDGKSMYLHNPLPNLSTSENFLRLIRADKIYDRAEAEILDLAFVLHAEHGGGNNSSFTVHVVSSADTDTYSAIGAAVGSLKGRRHGGANVRVMEMMADIKSNVSDWSSEKEVGAYLRKILRKEAFDRSGLVYGQGHAVYTISDPRATLLRDKAEKLARVKHCEEEFGLYRTIERIFPDIFREEKGADKKICTNVDFYSGFVYSMLGIPPELYTPLFAISRIAGWCAHRLEEIRSGRRIYRPAFKQIGEMRPFVRLADRR</sequence>
<dbReference type="PRINTS" id="PR00143">
    <property type="entry name" value="CITRTSNTHASE"/>
</dbReference>
<dbReference type="NCBIfam" id="NF010635">
    <property type="entry name" value="PRK14032.1"/>
    <property type="match status" value="1"/>
</dbReference>
<dbReference type="SUPFAM" id="SSF48256">
    <property type="entry name" value="Citrate synthase"/>
    <property type="match status" value="1"/>
</dbReference>
<comment type="pathway">
    <text evidence="1">Carbohydrate metabolism; tricarboxylic acid cycle; isocitrate from oxaloacetate: step 1/2.</text>
</comment>
<dbReference type="Gene3D" id="1.10.230.10">
    <property type="entry name" value="Cytochrome P450-Terp, domain 2"/>
    <property type="match status" value="1"/>
</dbReference>
<evidence type="ECO:0000256" key="4">
    <source>
        <dbReference type="ARBA" id="ARBA00022679"/>
    </source>
</evidence>
<dbReference type="PANTHER" id="PTHR11739:SF4">
    <property type="entry name" value="CITRATE SYNTHASE, PEROXISOMAL"/>
    <property type="match status" value="1"/>
</dbReference>
<dbReference type="EC" id="2.3.3.16" evidence="3"/>
<dbReference type="InterPro" id="IPR016142">
    <property type="entry name" value="Citrate_synth-like_lrg_a-sub"/>
</dbReference>
<gene>
    <name evidence="5" type="ORF">IAA96_02085</name>
</gene>
<dbReference type="GO" id="GO:0005829">
    <property type="term" value="C:cytosol"/>
    <property type="evidence" value="ECO:0007669"/>
    <property type="project" value="TreeGrafter"/>
</dbReference>
<dbReference type="InterPro" id="IPR016143">
    <property type="entry name" value="Citrate_synth-like_sm_a-sub"/>
</dbReference>
<keyword evidence="4" id="KW-0808">Transferase</keyword>
<dbReference type="GO" id="GO:0005975">
    <property type="term" value="P:carbohydrate metabolic process"/>
    <property type="evidence" value="ECO:0007669"/>
    <property type="project" value="TreeGrafter"/>
</dbReference>
<organism evidence="5 6">
    <name type="scientific">Candidatus Avitreponema avistercoris</name>
    <dbReference type="NCBI Taxonomy" id="2840705"/>
    <lineage>
        <taxon>Bacteria</taxon>
        <taxon>Pseudomonadati</taxon>
        <taxon>Spirochaetota</taxon>
        <taxon>Spirochaetia</taxon>
        <taxon>Spirochaetales</taxon>
        <taxon>Candidatus Avitreponema</taxon>
    </lineage>
</organism>
<comment type="similarity">
    <text evidence="2">Belongs to the citrate synthase family.</text>
</comment>
<evidence type="ECO:0000256" key="3">
    <source>
        <dbReference type="ARBA" id="ARBA00012972"/>
    </source>
</evidence>
<dbReference type="PANTHER" id="PTHR11739">
    <property type="entry name" value="CITRATE SYNTHASE"/>
    <property type="match status" value="1"/>
</dbReference>
<evidence type="ECO:0000256" key="1">
    <source>
        <dbReference type="ARBA" id="ARBA00004751"/>
    </source>
</evidence>
<dbReference type="Proteomes" id="UP000823616">
    <property type="component" value="Unassembled WGS sequence"/>
</dbReference>
<evidence type="ECO:0000313" key="5">
    <source>
        <dbReference type="EMBL" id="MBO8449874.1"/>
    </source>
</evidence>
<dbReference type="InterPro" id="IPR002020">
    <property type="entry name" value="Citrate_synthase"/>
</dbReference>
<name>A0A9D9ERE6_9SPIR</name>
<proteinExistence type="inferred from homology"/>
<dbReference type="InterPro" id="IPR036969">
    <property type="entry name" value="Citrate_synthase_sf"/>
</dbReference>
<dbReference type="EMBL" id="JADIMS010000036">
    <property type="protein sequence ID" value="MBO8449874.1"/>
    <property type="molecule type" value="Genomic_DNA"/>
</dbReference>
<dbReference type="Gene3D" id="1.10.580.10">
    <property type="entry name" value="Citrate Synthase, domain 1"/>
    <property type="match status" value="1"/>
</dbReference>
<evidence type="ECO:0000313" key="6">
    <source>
        <dbReference type="Proteomes" id="UP000823616"/>
    </source>
</evidence>
<comment type="caution">
    <text evidence="5">The sequence shown here is derived from an EMBL/GenBank/DDBJ whole genome shotgun (WGS) entry which is preliminary data.</text>
</comment>